<reference evidence="5" key="1">
    <citation type="journal article" date="2020" name="Stud. Mycol.">
        <title>101 Dothideomycetes genomes: a test case for predicting lifestyles and emergence of pathogens.</title>
        <authorList>
            <person name="Haridas S."/>
            <person name="Albert R."/>
            <person name="Binder M."/>
            <person name="Bloem J."/>
            <person name="Labutti K."/>
            <person name="Salamov A."/>
            <person name="Andreopoulos B."/>
            <person name="Baker S."/>
            <person name="Barry K."/>
            <person name="Bills G."/>
            <person name="Bluhm B."/>
            <person name="Cannon C."/>
            <person name="Castanera R."/>
            <person name="Culley D."/>
            <person name="Daum C."/>
            <person name="Ezra D."/>
            <person name="Gonzalez J."/>
            <person name="Henrissat B."/>
            <person name="Kuo A."/>
            <person name="Liang C."/>
            <person name="Lipzen A."/>
            <person name="Lutzoni F."/>
            <person name="Magnuson J."/>
            <person name="Mondo S."/>
            <person name="Nolan M."/>
            <person name="Ohm R."/>
            <person name="Pangilinan J."/>
            <person name="Park H.-J."/>
            <person name="Ramirez L."/>
            <person name="Alfaro M."/>
            <person name="Sun H."/>
            <person name="Tritt A."/>
            <person name="Yoshinaga Y."/>
            <person name="Zwiers L.-H."/>
            <person name="Turgeon B."/>
            <person name="Goodwin S."/>
            <person name="Spatafora J."/>
            <person name="Crous P."/>
            <person name="Grigoriev I."/>
        </authorList>
    </citation>
    <scope>NUCLEOTIDE SEQUENCE</scope>
    <source>
        <strain evidence="5">CBS 279.74</strain>
    </source>
</reference>
<dbReference type="EMBL" id="MU005773">
    <property type="protein sequence ID" value="KAF2707827.1"/>
    <property type="molecule type" value="Genomic_DNA"/>
</dbReference>
<dbReference type="AlphaFoldDB" id="A0A6G1K625"/>
<evidence type="ECO:0000256" key="1">
    <source>
        <dbReference type="ARBA" id="ARBA00022603"/>
    </source>
</evidence>
<dbReference type="PANTHER" id="PTHR10259:SF11">
    <property type="entry name" value="THIOPURINE S-METHYLTRANSFERASE"/>
    <property type="match status" value="1"/>
</dbReference>
<keyword evidence="1 5" id="KW-0489">Methyltransferase</keyword>
<proteinExistence type="predicted"/>
<dbReference type="InterPro" id="IPR029063">
    <property type="entry name" value="SAM-dependent_MTases_sf"/>
</dbReference>
<keyword evidence="6" id="KW-1185">Reference proteome</keyword>
<dbReference type="Pfam" id="PF05724">
    <property type="entry name" value="TPMT"/>
    <property type="match status" value="1"/>
</dbReference>
<evidence type="ECO:0000313" key="5">
    <source>
        <dbReference type="EMBL" id="KAF2707827.1"/>
    </source>
</evidence>
<evidence type="ECO:0000256" key="2">
    <source>
        <dbReference type="ARBA" id="ARBA00022679"/>
    </source>
</evidence>
<accession>A0A6G1K625</accession>
<keyword evidence="2 5" id="KW-0808">Transferase</keyword>
<dbReference type="InterPro" id="IPR008854">
    <property type="entry name" value="TPMT"/>
</dbReference>
<protein>
    <submittedName>
        <fullName evidence="5">S-adenosyl-L-methionine-dependent methyltransferase</fullName>
    </submittedName>
</protein>
<dbReference type="GO" id="GO:0008119">
    <property type="term" value="F:thiopurine S-methyltransferase activity"/>
    <property type="evidence" value="ECO:0007669"/>
    <property type="project" value="TreeGrafter"/>
</dbReference>
<feature type="compositionally biased region" description="Basic and acidic residues" evidence="4">
    <location>
        <begin position="247"/>
        <end position="256"/>
    </location>
</feature>
<evidence type="ECO:0000256" key="4">
    <source>
        <dbReference type="SAM" id="MobiDB-lite"/>
    </source>
</evidence>
<dbReference type="Gene3D" id="3.40.50.150">
    <property type="entry name" value="Vaccinia Virus protein VP39"/>
    <property type="match status" value="1"/>
</dbReference>
<dbReference type="GO" id="GO:0032259">
    <property type="term" value="P:methylation"/>
    <property type="evidence" value="ECO:0007669"/>
    <property type="project" value="UniProtKB-KW"/>
</dbReference>
<dbReference type="PANTHER" id="PTHR10259">
    <property type="entry name" value="THIOPURINE S-METHYLTRANSFERASE"/>
    <property type="match status" value="1"/>
</dbReference>
<name>A0A6G1K625_9PLEO</name>
<dbReference type="PROSITE" id="PS51585">
    <property type="entry name" value="SAM_MT_TPMT"/>
    <property type="match status" value="1"/>
</dbReference>
<feature type="region of interest" description="Disordered" evidence="4">
    <location>
        <begin position="239"/>
        <end position="260"/>
    </location>
</feature>
<dbReference type="Proteomes" id="UP000799428">
    <property type="component" value="Unassembled WGS sequence"/>
</dbReference>
<dbReference type="CDD" id="cd02440">
    <property type="entry name" value="AdoMet_MTases"/>
    <property type="match status" value="1"/>
</dbReference>
<organism evidence="5 6">
    <name type="scientific">Pleomassaria siparia CBS 279.74</name>
    <dbReference type="NCBI Taxonomy" id="1314801"/>
    <lineage>
        <taxon>Eukaryota</taxon>
        <taxon>Fungi</taxon>
        <taxon>Dikarya</taxon>
        <taxon>Ascomycota</taxon>
        <taxon>Pezizomycotina</taxon>
        <taxon>Dothideomycetes</taxon>
        <taxon>Pleosporomycetidae</taxon>
        <taxon>Pleosporales</taxon>
        <taxon>Pleomassariaceae</taxon>
        <taxon>Pleomassaria</taxon>
    </lineage>
</organism>
<evidence type="ECO:0000256" key="3">
    <source>
        <dbReference type="ARBA" id="ARBA00022691"/>
    </source>
</evidence>
<keyword evidence="3" id="KW-0949">S-adenosyl-L-methionine</keyword>
<dbReference type="SUPFAM" id="SSF53335">
    <property type="entry name" value="S-adenosyl-L-methionine-dependent methyltransferases"/>
    <property type="match status" value="1"/>
</dbReference>
<dbReference type="OrthoDB" id="276151at2759"/>
<sequence length="287" mass="31062">MATNPPPATKANQDRLAAFFTSHPPTTHPSRWDDLWRAGDFLPWDRGCANPALIDLLFHPSSSTFTLDSPKTSDGKRKRALVPGCGKGYDVALFAAAGYDALGLEVSEKAANVARDWLSGDDAKEGKEGEYKARDEDIGTGATQVVNGDFFEDGWLAGAGGLGEGFDVIYDNTFLSALPPSLRAQWALRMSQLLSPTGVLICLEFPTYKPASSGGPPWALPSVVYQELFKRPGEDIAYDETGTAGASDREESDKALVRAGHWKPARTHPVGIKDGDVKDRVSIWKHK</sequence>
<gene>
    <name evidence="5" type="ORF">K504DRAFT_435877</name>
</gene>
<evidence type="ECO:0000313" key="6">
    <source>
        <dbReference type="Proteomes" id="UP000799428"/>
    </source>
</evidence>